<accession>A0ABU4FV42</accession>
<keyword evidence="3" id="KW-1185">Reference proteome</keyword>
<dbReference type="RefSeq" id="WP_317776128.1">
    <property type="nucleotide sequence ID" value="NZ_JAWMAJ010000379.1"/>
</dbReference>
<feature type="domain" description="NAD(P)-binding" evidence="1">
    <location>
        <begin position="6"/>
        <end position="174"/>
    </location>
</feature>
<organism evidence="2 3">
    <name type="scientific">Streptomyces prunicolor</name>
    <dbReference type="NCBI Taxonomy" id="67348"/>
    <lineage>
        <taxon>Bacteria</taxon>
        <taxon>Bacillati</taxon>
        <taxon>Actinomycetota</taxon>
        <taxon>Actinomycetes</taxon>
        <taxon>Kitasatosporales</taxon>
        <taxon>Streptomycetaceae</taxon>
        <taxon>Streptomyces</taxon>
    </lineage>
</organism>
<evidence type="ECO:0000313" key="2">
    <source>
        <dbReference type="EMBL" id="MDV7223836.1"/>
    </source>
</evidence>
<proteinExistence type="predicted"/>
<protein>
    <submittedName>
        <fullName evidence="2">NAD(P)H-binding protein</fullName>
    </submittedName>
</protein>
<dbReference type="SUPFAM" id="SSF51735">
    <property type="entry name" value="NAD(P)-binding Rossmann-fold domains"/>
    <property type="match status" value="1"/>
</dbReference>
<dbReference type="PANTHER" id="PTHR43162">
    <property type="match status" value="1"/>
</dbReference>
<dbReference type="PANTHER" id="PTHR43162:SF1">
    <property type="entry name" value="PRESTALK A DIFFERENTIATION PROTEIN A"/>
    <property type="match status" value="1"/>
</dbReference>
<dbReference type="EMBL" id="JAWMAJ010000379">
    <property type="protein sequence ID" value="MDV7223836.1"/>
    <property type="molecule type" value="Genomic_DNA"/>
</dbReference>
<evidence type="ECO:0000313" key="3">
    <source>
        <dbReference type="Proteomes" id="UP001187346"/>
    </source>
</evidence>
<evidence type="ECO:0000259" key="1">
    <source>
        <dbReference type="Pfam" id="PF13460"/>
    </source>
</evidence>
<name>A0ABU4FV42_9ACTN</name>
<dbReference type="Gene3D" id="3.90.25.10">
    <property type="entry name" value="UDP-galactose 4-epimerase, domain 1"/>
    <property type="match status" value="1"/>
</dbReference>
<gene>
    <name evidence="2" type="ORF">R5A26_48775</name>
</gene>
<reference evidence="2 3" key="1">
    <citation type="submission" date="2023-10" db="EMBL/GenBank/DDBJ databases">
        <title>Characterization of rhizosphere-enriched actinobacteria from wheat plants lab-grown on chernevaya soil.</title>
        <authorList>
            <person name="Tikhonova E.N."/>
            <person name="Konopkin A."/>
            <person name="Kravchenko I.K."/>
        </authorList>
    </citation>
    <scope>NUCLEOTIDE SEQUENCE [LARGE SCALE GENOMIC DNA]</scope>
    <source>
        <strain evidence="2 3">RR29</strain>
    </source>
</reference>
<dbReference type="Proteomes" id="UP001187346">
    <property type="component" value="Unassembled WGS sequence"/>
</dbReference>
<dbReference type="InterPro" id="IPR036291">
    <property type="entry name" value="NAD(P)-bd_dom_sf"/>
</dbReference>
<dbReference type="Pfam" id="PF13460">
    <property type="entry name" value="NAD_binding_10"/>
    <property type="match status" value="1"/>
</dbReference>
<dbReference type="Gene3D" id="3.40.50.720">
    <property type="entry name" value="NAD(P)-binding Rossmann-like Domain"/>
    <property type="match status" value="1"/>
</dbReference>
<comment type="caution">
    <text evidence="2">The sequence shown here is derived from an EMBL/GenBank/DDBJ whole genome shotgun (WGS) entry which is preliminary data.</text>
</comment>
<dbReference type="InterPro" id="IPR051604">
    <property type="entry name" value="Ergot_Alk_Oxidoreductase"/>
</dbReference>
<sequence length="274" mass="29408">MIAVIGATGNVGRALVHRLVAADSPVRALTRDPERAGLPAQAETVRFQLDDPATLFTGVTRLFVYAHATDPGLLDTARRAGVRHVVLLSSGIIKDSSDDETHPIHIVHATAEQHIRDSGLAWTFLRPNAFAANAFQWAPQIRTGSTVRGVFANGRTAPIHEDDIAAVAERVLLDDGHEGLAHRLTGPESVSNGEQIAAIGQALGRPLDFVEVPPDQAGPELFPHVPPHMLAGLLKVFAATVDVPPEITTTVERLTGTPARTFATWAEDHVDDFR</sequence>
<dbReference type="InterPro" id="IPR016040">
    <property type="entry name" value="NAD(P)-bd_dom"/>
</dbReference>